<dbReference type="InterPro" id="IPR000477">
    <property type="entry name" value="RT_dom"/>
</dbReference>
<dbReference type="InterPro" id="IPR003615">
    <property type="entry name" value="HNH_nuc"/>
</dbReference>
<dbReference type="PANTHER" id="PTHR34047:SF10">
    <property type="entry name" value="GROUP II INTRON-ASSOCIATED OPEN READING FRAME"/>
    <property type="match status" value="1"/>
</dbReference>
<dbReference type="Pfam" id="PF00078">
    <property type="entry name" value="RVT_1"/>
    <property type="match status" value="1"/>
</dbReference>
<dbReference type="CDD" id="cd01651">
    <property type="entry name" value="RT_G2_intron"/>
    <property type="match status" value="1"/>
</dbReference>
<dbReference type="InterPro" id="IPR043502">
    <property type="entry name" value="DNA/RNA_pol_sf"/>
</dbReference>
<dbReference type="EMBL" id="AP025732">
    <property type="protein sequence ID" value="BDI18559.1"/>
    <property type="molecule type" value="Genomic_DNA"/>
</dbReference>
<dbReference type="RefSeq" id="WP_251956148.1">
    <property type="nucleotide sequence ID" value="NZ_AP025732.1"/>
</dbReference>
<evidence type="ECO:0000259" key="1">
    <source>
        <dbReference type="PROSITE" id="PS50878"/>
    </source>
</evidence>
<dbReference type="Proteomes" id="UP001055453">
    <property type="component" value="Chromosome"/>
</dbReference>
<protein>
    <submittedName>
        <fullName evidence="2">Group II intron reverse transcriptase/maturase</fullName>
    </submittedName>
</protein>
<dbReference type="InterPro" id="IPR002711">
    <property type="entry name" value="HNH"/>
</dbReference>
<dbReference type="PANTHER" id="PTHR34047">
    <property type="entry name" value="NUCLEAR INTRON MATURASE 1, MITOCHONDRIAL-RELATED"/>
    <property type="match status" value="1"/>
</dbReference>
<keyword evidence="2" id="KW-0548">Nucleotidyltransferase</keyword>
<dbReference type="InterPro" id="IPR013597">
    <property type="entry name" value="Mat_intron_G2"/>
</dbReference>
<keyword evidence="2" id="KW-0808">Transferase</keyword>
<dbReference type="Pfam" id="PF08388">
    <property type="entry name" value="GIIM"/>
    <property type="match status" value="1"/>
</dbReference>
<keyword evidence="2" id="KW-0695">RNA-directed DNA polymerase</keyword>
<name>A0ABM7Z662_NOSCO</name>
<proteinExistence type="predicted"/>
<evidence type="ECO:0000313" key="3">
    <source>
        <dbReference type="Proteomes" id="UP001055453"/>
    </source>
</evidence>
<gene>
    <name evidence="2" type="ORF">ANSO36C_43610</name>
</gene>
<reference evidence="2" key="1">
    <citation type="submission" date="2022-04" db="EMBL/GenBank/DDBJ databases">
        <title>Complete genome sequence of a cyanobacterium, Nostoc sp. SO-36, isolated in Antarctica.</title>
        <authorList>
            <person name="Kanesaki Y."/>
            <person name="Effendi D."/>
            <person name="Sakamoto T."/>
            <person name="Ohtani S."/>
            <person name="Awai K."/>
        </authorList>
    </citation>
    <scope>NUCLEOTIDE SEQUENCE</scope>
    <source>
        <strain evidence="2">SO-36</strain>
    </source>
</reference>
<sequence>MYDRALQAVVKSALEPEWEAIFEPSSYGFRPGRSCHDAIKHIKNCIQGKAKFVLDADIAKCFDRINHEALLQKLNILGKVRQQIKAWLKSGVIDSGAFTATSEGTPQGGVISPLLANIALHGLENRIKQYAETLPGYKRDNLSSLNLVRYADDFVVLHKDKAVIQRCREIISEWLESIGLELKPEKTRLTHTFNPKFSEDGKAGFDFLGHHIQQYPASKYQSAKDTKGKKLGFTALPAAMRYILKAKSYVRREAIRKTVLHNSGKRCNTLITPSAKASKAHIEEIERIIAKHRSSPQSTLIKDLNPVIRGWTSYYSKSDAKNVGELAKQDYLTYLKLRRWAKRRCGDINDGHIKYWTSIGDKNWVFATREGTANPFRLLNHSEFSCSSTDYVKVKGDKSPYDGDTVYWSKRLGIHPQMPNRKAKLLKLQKGKCPWCGLSFQEWDVLEVDHKIPRALRGKDEYKNLQLLHRHCHDEKTAIDLKEIRKKDRSKFREKLSQFWNKTNWEWIHDIPNFIGHAVRKSDMTNG</sequence>
<dbReference type="GO" id="GO:0003964">
    <property type="term" value="F:RNA-directed DNA polymerase activity"/>
    <property type="evidence" value="ECO:0007669"/>
    <property type="project" value="UniProtKB-KW"/>
</dbReference>
<dbReference type="Gene3D" id="1.10.30.50">
    <property type="match status" value="1"/>
</dbReference>
<dbReference type="InterPro" id="IPR051083">
    <property type="entry name" value="GrpII_Intron_Splice-Mob/Def"/>
</dbReference>
<dbReference type="PROSITE" id="PS50878">
    <property type="entry name" value="RT_POL"/>
    <property type="match status" value="1"/>
</dbReference>
<organism evidence="2 3">
    <name type="scientific">Nostoc cf. commune SO-36</name>
    <dbReference type="NCBI Taxonomy" id="449208"/>
    <lineage>
        <taxon>Bacteria</taxon>
        <taxon>Bacillati</taxon>
        <taxon>Cyanobacteriota</taxon>
        <taxon>Cyanophyceae</taxon>
        <taxon>Nostocales</taxon>
        <taxon>Nostocaceae</taxon>
        <taxon>Nostoc</taxon>
    </lineage>
</organism>
<evidence type="ECO:0000313" key="2">
    <source>
        <dbReference type="EMBL" id="BDI18559.1"/>
    </source>
</evidence>
<dbReference type="SUPFAM" id="SSF56672">
    <property type="entry name" value="DNA/RNA polymerases"/>
    <property type="match status" value="1"/>
</dbReference>
<keyword evidence="3" id="KW-1185">Reference proteome</keyword>
<accession>A0ABM7Z662</accession>
<feature type="domain" description="Reverse transcriptase" evidence="1">
    <location>
        <begin position="1"/>
        <end position="212"/>
    </location>
</feature>
<dbReference type="CDD" id="cd00085">
    <property type="entry name" value="HNHc"/>
    <property type="match status" value="1"/>
</dbReference>
<dbReference type="SMART" id="SM00507">
    <property type="entry name" value="HNHc"/>
    <property type="match status" value="1"/>
</dbReference>
<dbReference type="Pfam" id="PF01844">
    <property type="entry name" value="HNH"/>
    <property type="match status" value="1"/>
</dbReference>